<evidence type="ECO:0000256" key="5">
    <source>
        <dbReference type="ARBA" id="ARBA00049629"/>
    </source>
</evidence>
<dbReference type="RefSeq" id="WP_059315194.1">
    <property type="nucleotide sequence ID" value="NZ_CP013987.1"/>
</dbReference>
<accession>A0A0U4P3N8</accession>
<dbReference type="Gene3D" id="3.40.190.10">
    <property type="entry name" value="Periplasmic binding protein-like II"/>
    <property type="match status" value="2"/>
</dbReference>
<feature type="chain" id="PRO_5006851797" description="Probable sugar-binding periplasmic protein" evidence="7">
    <location>
        <begin position="27"/>
        <end position="420"/>
    </location>
</feature>
<sequence>MNALNRLALAVSLSCAAVVAPLTAHAGEVEVLHWWTSGGEARAVDVLKQLMQKQGDTWKDFAVAGGAGEAAMTVLKTRAVSGNPPSAAQLKGPDIQEWASMGFLANISDIAKQGNWDTILPKRVAQTMQHDGEYVAVPAGIHRINWLWINPAVFKKAGAKVPTTLDEFFEAADKLKAAGVVPLAHGGQNWQDGTIFESLVMAIMGPEGYDKVFVQTDADTIRSDKMVEVFKTFKRIKGYVDPNAAGRDWNLATAMVIEGKAGMQIMGDWAKAEFTAAGKKPGVDYECVVMPGTQGDFIYNIDSLAMFKIKNKDNQKAQDDLVRTVIDKPFQEVFNLNKGSIPVRNDIDLSKFDSCAQQSAKDFQAANADGKAEPSMAHSMANTSYVQGAIFDVVTNFFNDANADPKKATEQLVAAIQAAK</sequence>
<dbReference type="SUPFAM" id="SSF53850">
    <property type="entry name" value="Periplasmic binding protein-like II"/>
    <property type="match status" value="1"/>
</dbReference>
<dbReference type="KEGG" id="por:APT59_12785"/>
<evidence type="ECO:0000256" key="7">
    <source>
        <dbReference type="SAM" id="SignalP"/>
    </source>
</evidence>
<evidence type="ECO:0000256" key="3">
    <source>
        <dbReference type="ARBA" id="ARBA00022448"/>
    </source>
</evidence>
<name>A0A0U4P3N8_9PSED</name>
<dbReference type="AlphaFoldDB" id="A0A0U4P3N8"/>
<proteinExistence type="inferred from homology"/>
<dbReference type="InterPro" id="IPR006059">
    <property type="entry name" value="SBP"/>
</dbReference>
<dbReference type="GO" id="GO:0042597">
    <property type="term" value="C:periplasmic space"/>
    <property type="evidence" value="ECO:0007669"/>
    <property type="project" value="UniProtKB-SubCell"/>
</dbReference>
<dbReference type="InterPro" id="IPR050490">
    <property type="entry name" value="Bact_solute-bd_prot1"/>
</dbReference>
<protein>
    <recommendedName>
        <fullName evidence="6">Probable sugar-binding periplasmic protein</fullName>
    </recommendedName>
</protein>
<dbReference type="EMBL" id="CP013987">
    <property type="protein sequence ID" value="ALZ85022.1"/>
    <property type="molecule type" value="Genomic_DNA"/>
</dbReference>
<dbReference type="PANTHER" id="PTHR43649:SF28">
    <property type="entry name" value="BINDING PROTEIN COMPONENT OF ABC SUGAR TRANSPORTER-RELATED"/>
    <property type="match status" value="1"/>
</dbReference>
<dbReference type="Pfam" id="PF01547">
    <property type="entry name" value="SBP_bac_1"/>
    <property type="match status" value="1"/>
</dbReference>
<organism evidence="8 9">
    <name type="scientific">Pseudomonas oryzihabitans</name>
    <dbReference type="NCBI Taxonomy" id="47885"/>
    <lineage>
        <taxon>Bacteria</taxon>
        <taxon>Pseudomonadati</taxon>
        <taxon>Pseudomonadota</taxon>
        <taxon>Gammaproteobacteria</taxon>
        <taxon>Pseudomonadales</taxon>
        <taxon>Pseudomonadaceae</taxon>
        <taxon>Pseudomonas</taxon>
    </lineage>
</organism>
<feature type="signal peptide" evidence="7">
    <location>
        <begin position="1"/>
        <end position="26"/>
    </location>
</feature>
<dbReference type="OrthoDB" id="5580590at2"/>
<reference evidence="8 9" key="1">
    <citation type="submission" date="2016-01" db="EMBL/GenBank/DDBJ databases">
        <title>Annotation of Pseudomonas oryzihabitans USDA-ARS-USMARC-56511.</title>
        <authorList>
            <person name="Harhay G.P."/>
            <person name="Harhay D.M."/>
            <person name="Smith T.P.L."/>
            <person name="Bono J.L."/>
            <person name="Heaton M.P."/>
            <person name="Clawson M.L."/>
            <person name="Chitko-Mckown C.G."/>
            <person name="Capik S.F."/>
            <person name="DeDonder K.D."/>
            <person name="Apley M.D."/>
            <person name="Lubbers B.V."/>
            <person name="White B.J."/>
            <person name="Larson R.L."/>
        </authorList>
    </citation>
    <scope>NUCLEOTIDE SEQUENCE [LARGE SCALE GENOMIC DNA]</scope>
    <source>
        <strain evidence="8 9">USDA-ARS-USMARC-56511</strain>
    </source>
</reference>
<evidence type="ECO:0000256" key="4">
    <source>
        <dbReference type="ARBA" id="ARBA00022729"/>
    </source>
</evidence>
<gene>
    <name evidence="8" type="ORF">APT59_12785</name>
</gene>
<evidence type="ECO:0000313" key="9">
    <source>
        <dbReference type="Proteomes" id="UP000064137"/>
    </source>
</evidence>
<evidence type="ECO:0000313" key="8">
    <source>
        <dbReference type="EMBL" id="ALZ85022.1"/>
    </source>
</evidence>
<dbReference type="Proteomes" id="UP000064137">
    <property type="component" value="Chromosome"/>
</dbReference>
<evidence type="ECO:0000256" key="6">
    <source>
        <dbReference type="ARBA" id="ARBA00049753"/>
    </source>
</evidence>
<keyword evidence="3" id="KW-0813">Transport</keyword>
<comment type="subcellular location">
    <subcellularLocation>
        <location evidence="1">Periplasm</location>
    </subcellularLocation>
</comment>
<dbReference type="PANTHER" id="PTHR43649">
    <property type="entry name" value="ARABINOSE-BINDING PROTEIN-RELATED"/>
    <property type="match status" value="1"/>
</dbReference>
<keyword evidence="4 7" id="KW-0732">Signal</keyword>
<comment type="similarity">
    <text evidence="2">Belongs to the bacterial solute-binding protein 1 family.</text>
</comment>
<comment type="function">
    <text evidence="5">Part of a binding-protein-dependent transport system for a sugar.</text>
</comment>
<evidence type="ECO:0000256" key="1">
    <source>
        <dbReference type="ARBA" id="ARBA00004418"/>
    </source>
</evidence>
<evidence type="ECO:0000256" key="2">
    <source>
        <dbReference type="ARBA" id="ARBA00008520"/>
    </source>
</evidence>